<dbReference type="EMBL" id="BARS01020002">
    <property type="protein sequence ID" value="GAG02226.1"/>
    <property type="molecule type" value="Genomic_DNA"/>
</dbReference>
<protein>
    <submittedName>
        <fullName evidence="1">Uncharacterized protein</fullName>
    </submittedName>
</protein>
<feature type="non-terminal residue" evidence="1">
    <location>
        <position position="108"/>
    </location>
</feature>
<gene>
    <name evidence="1" type="ORF">S01H1_32318</name>
</gene>
<dbReference type="AlphaFoldDB" id="X0VNU1"/>
<reference evidence="1" key="1">
    <citation type="journal article" date="2014" name="Front. Microbiol.">
        <title>High frequency of phylogenetically diverse reductive dehalogenase-homologous genes in deep subseafloor sedimentary metagenomes.</title>
        <authorList>
            <person name="Kawai M."/>
            <person name="Futagami T."/>
            <person name="Toyoda A."/>
            <person name="Takaki Y."/>
            <person name="Nishi S."/>
            <person name="Hori S."/>
            <person name="Arai W."/>
            <person name="Tsubouchi T."/>
            <person name="Morono Y."/>
            <person name="Uchiyama I."/>
            <person name="Ito T."/>
            <person name="Fujiyama A."/>
            <person name="Inagaki F."/>
            <person name="Takami H."/>
        </authorList>
    </citation>
    <scope>NUCLEOTIDE SEQUENCE</scope>
    <source>
        <strain evidence="1">Expedition CK06-06</strain>
    </source>
</reference>
<comment type="caution">
    <text evidence="1">The sequence shown here is derived from an EMBL/GenBank/DDBJ whole genome shotgun (WGS) entry which is preliminary data.</text>
</comment>
<accession>X0VNU1</accession>
<sequence>MKIVKNVHDFSEYPPNLRPFVKILLKYEQELSDGYGYYCGSRLHEVLTKLATELQAVENEKIRKVLSLFADQDNWSIDYYVVWMGSDYKDGQQEGKYPWEIASHALKG</sequence>
<organism evidence="1">
    <name type="scientific">marine sediment metagenome</name>
    <dbReference type="NCBI Taxonomy" id="412755"/>
    <lineage>
        <taxon>unclassified sequences</taxon>
        <taxon>metagenomes</taxon>
        <taxon>ecological metagenomes</taxon>
    </lineage>
</organism>
<name>X0VNU1_9ZZZZ</name>
<proteinExistence type="predicted"/>
<evidence type="ECO:0000313" key="1">
    <source>
        <dbReference type="EMBL" id="GAG02226.1"/>
    </source>
</evidence>